<accession>A0A4C1UMT6</accession>
<dbReference type="AlphaFoldDB" id="A0A4C1UMT6"/>
<protein>
    <submittedName>
        <fullName evidence="1">Uncharacterized protein</fullName>
    </submittedName>
</protein>
<evidence type="ECO:0000313" key="2">
    <source>
        <dbReference type="Proteomes" id="UP000299102"/>
    </source>
</evidence>
<keyword evidence="2" id="KW-1185">Reference proteome</keyword>
<dbReference type="OrthoDB" id="411871at2759"/>
<sequence length="103" mass="11277">MLRLANKLTDTLSTNQHGFLRGRSTATALNSILRVPRDSTANIYAARLSRHLRCVRKRVVADATYVGGLETFHYGVPEGLCPGPHSVERTLGRLTMASILSLS</sequence>
<proteinExistence type="predicted"/>
<reference evidence="1 2" key="1">
    <citation type="journal article" date="2019" name="Commun. Biol.">
        <title>The bagworm genome reveals a unique fibroin gene that provides high tensile strength.</title>
        <authorList>
            <person name="Kono N."/>
            <person name="Nakamura H."/>
            <person name="Ohtoshi R."/>
            <person name="Tomita M."/>
            <person name="Numata K."/>
            <person name="Arakawa K."/>
        </authorList>
    </citation>
    <scope>NUCLEOTIDE SEQUENCE [LARGE SCALE GENOMIC DNA]</scope>
</reference>
<dbReference type="Proteomes" id="UP000299102">
    <property type="component" value="Unassembled WGS sequence"/>
</dbReference>
<organism evidence="1 2">
    <name type="scientific">Eumeta variegata</name>
    <name type="common">Bagworm moth</name>
    <name type="synonym">Eumeta japonica</name>
    <dbReference type="NCBI Taxonomy" id="151549"/>
    <lineage>
        <taxon>Eukaryota</taxon>
        <taxon>Metazoa</taxon>
        <taxon>Ecdysozoa</taxon>
        <taxon>Arthropoda</taxon>
        <taxon>Hexapoda</taxon>
        <taxon>Insecta</taxon>
        <taxon>Pterygota</taxon>
        <taxon>Neoptera</taxon>
        <taxon>Endopterygota</taxon>
        <taxon>Lepidoptera</taxon>
        <taxon>Glossata</taxon>
        <taxon>Ditrysia</taxon>
        <taxon>Tineoidea</taxon>
        <taxon>Psychidae</taxon>
        <taxon>Oiketicinae</taxon>
        <taxon>Eumeta</taxon>
    </lineage>
</organism>
<dbReference type="EMBL" id="BGZK01000194">
    <property type="protein sequence ID" value="GBP27490.1"/>
    <property type="molecule type" value="Genomic_DNA"/>
</dbReference>
<evidence type="ECO:0000313" key="1">
    <source>
        <dbReference type="EMBL" id="GBP27490.1"/>
    </source>
</evidence>
<comment type="caution">
    <text evidence="1">The sequence shown here is derived from an EMBL/GenBank/DDBJ whole genome shotgun (WGS) entry which is preliminary data.</text>
</comment>
<gene>
    <name evidence="1" type="ORF">EVAR_14311_1</name>
</gene>
<name>A0A4C1UMT6_EUMVA</name>